<name>A0ABW5FK26_9PSEU</name>
<dbReference type="EMBL" id="JBHUKR010000004">
    <property type="protein sequence ID" value="MFD2415335.1"/>
    <property type="molecule type" value="Genomic_DNA"/>
</dbReference>
<organism evidence="3 4">
    <name type="scientific">Amycolatopsis pigmentata</name>
    <dbReference type="NCBI Taxonomy" id="450801"/>
    <lineage>
        <taxon>Bacteria</taxon>
        <taxon>Bacillati</taxon>
        <taxon>Actinomycetota</taxon>
        <taxon>Actinomycetes</taxon>
        <taxon>Pseudonocardiales</taxon>
        <taxon>Pseudonocardiaceae</taxon>
        <taxon>Amycolatopsis</taxon>
    </lineage>
</organism>
<dbReference type="Gene3D" id="1.20.1260.10">
    <property type="match status" value="1"/>
</dbReference>
<evidence type="ECO:0000259" key="2">
    <source>
        <dbReference type="Pfam" id="PF13628"/>
    </source>
</evidence>
<reference evidence="4" key="1">
    <citation type="journal article" date="2019" name="Int. J. Syst. Evol. Microbiol.">
        <title>The Global Catalogue of Microorganisms (GCM) 10K type strain sequencing project: providing services to taxonomists for standard genome sequencing and annotation.</title>
        <authorList>
            <consortium name="The Broad Institute Genomics Platform"/>
            <consortium name="The Broad Institute Genome Sequencing Center for Infectious Disease"/>
            <person name="Wu L."/>
            <person name="Ma J."/>
        </authorList>
    </citation>
    <scope>NUCLEOTIDE SEQUENCE [LARGE SCALE GENOMIC DNA]</scope>
    <source>
        <strain evidence="4">CGMCC 4.7645</strain>
    </source>
</reference>
<accession>A0ABW5FK26</accession>
<dbReference type="InterPro" id="IPR012347">
    <property type="entry name" value="Ferritin-like"/>
</dbReference>
<dbReference type="PANTHER" id="PTHR38593:SF1">
    <property type="entry name" value="BLR2558 PROTEIN"/>
    <property type="match status" value="1"/>
</dbReference>
<keyword evidence="4" id="KW-1185">Reference proteome</keyword>
<dbReference type="PANTHER" id="PTHR38593">
    <property type="entry name" value="BLR2558 PROTEIN"/>
    <property type="match status" value="1"/>
</dbReference>
<dbReference type="InterPro" id="IPR025419">
    <property type="entry name" value="DUF4142"/>
</dbReference>
<dbReference type="Proteomes" id="UP001597417">
    <property type="component" value="Unassembled WGS sequence"/>
</dbReference>
<dbReference type="RefSeq" id="WP_378261043.1">
    <property type="nucleotide sequence ID" value="NZ_JBHUKR010000004.1"/>
</dbReference>
<protein>
    <submittedName>
        <fullName evidence="3">DUF4142 domain-containing protein</fullName>
    </submittedName>
</protein>
<feature type="compositionally biased region" description="Low complexity" evidence="1">
    <location>
        <begin position="15"/>
        <end position="33"/>
    </location>
</feature>
<evidence type="ECO:0000313" key="3">
    <source>
        <dbReference type="EMBL" id="MFD2415335.1"/>
    </source>
</evidence>
<proteinExistence type="predicted"/>
<evidence type="ECO:0000256" key="1">
    <source>
        <dbReference type="SAM" id="MobiDB-lite"/>
    </source>
</evidence>
<feature type="region of interest" description="Disordered" evidence="1">
    <location>
        <begin position="1"/>
        <end position="37"/>
    </location>
</feature>
<sequence length="191" mass="20907">MLVPLSACDGGPGAPGSSTPQGQQQTGDDQSLTPTQYGPISAADIKLMTIVRQTSLREITVSQWALQRSANQFVKQAAQTIIDQHVQLQAHDLQIAQMMNIKLPDQPAPDMQVGIDRMRNETGTTFDDDYTNTLRQGHAEAFILIGKVRADTRNTLVRSFAEQCGEFVKTHMQVLESTGDVNFEKLPVPAA</sequence>
<gene>
    <name evidence="3" type="ORF">ACFSXZ_03225</name>
</gene>
<dbReference type="Pfam" id="PF13628">
    <property type="entry name" value="DUF4142"/>
    <property type="match status" value="1"/>
</dbReference>
<evidence type="ECO:0000313" key="4">
    <source>
        <dbReference type="Proteomes" id="UP001597417"/>
    </source>
</evidence>
<feature type="domain" description="DUF4142" evidence="2">
    <location>
        <begin position="44"/>
        <end position="175"/>
    </location>
</feature>
<comment type="caution">
    <text evidence="3">The sequence shown here is derived from an EMBL/GenBank/DDBJ whole genome shotgun (WGS) entry which is preliminary data.</text>
</comment>